<keyword evidence="4" id="KW-0804">Transcription</keyword>
<evidence type="ECO:0000256" key="3">
    <source>
        <dbReference type="ARBA" id="ARBA00023125"/>
    </source>
</evidence>
<dbReference type="Gene3D" id="1.10.357.10">
    <property type="entry name" value="Tetracycline Repressor, domain 2"/>
    <property type="match status" value="1"/>
</dbReference>
<dbReference type="InterPro" id="IPR041490">
    <property type="entry name" value="KstR2_TetR_C"/>
</dbReference>
<dbReference type="SUPFAM" id="SSF48498">
    <property type="entry name" value="Tetracyclin repressor-like, C-terminal domain"/>
    <property type="match status" value="1"/>
</dbReference>
<sequence>MASDGPAGAAIAEAAGGDGAGPRGSILNAAMHLFGKQGFTGTSMRDIGNAVGVLPGSLYAHIDSKDALLVAIVADGIRRFLAAVEPHANGEGDPVARLRRMIVAHLEVVADNPERSLVVFHQWRFLGPDNLPGAVEQRREYERMFVKVVEEGVREGRLRADLNRRVVVLTMLGALNWTPEWFSPDGRLSPAEVGELMADTLLGGILADP</sequence>
<dbReference type="InterPro" id="IPR009057">
    <property type="entry name" value="Homeodomain-like_sf"/>
</dbReference>
<accession>A0AA86GNS1</accession>
<keyword evidence="3 5" id="KW-0238">DNA-binding</keyword>
<feature type="DNA-binding region" description="H-T-H motif" evidence="5">
    <location>
        <begin position="43"/>
        <end position="62"/>
    </location>
</feature>
<dbReference type="InterPro" id="IPR001647">
    <property type="entry name" value="HTH_TetR"/>
</dbReference>
<evidence type="ECO:0000256" key="1">
    <source>
        <dbReference type="ARBA" id="ARBA00022491"/>
    </source>
</evidence>
<keyword evidence="2" id="KW-0805">Transcription regulation</keyword>
<evidence type="ECO:0000313" key="7">
    <source>
        <dbReference type="EMBL" id="AMG75611.1"/>
    </source>
</evidence>
<evidence type="ECO:0000259" key="6">
    <source>
        <dbReference type="PROSITE" id="PS50977"/>
    </source>
</evidence>
<dbReference type="Pfam" id="PF00440">
    <property type="entry name" value="TetR_N"/>
    <property type="match status" value="1"/>
</dbReference>
<dbReference type="PANTHER" id="PTHR30055">
    <property type="entry name" value="HTH-TYPE TRANSCRIPTIONAL REGULATOR RUTR"/>
    <property type="match status" value="1"/>
</dbReference>
<dbReference type="Proteomes" id="UP000058599">
    <property type="component" value="Chromosome"/>
</dbReference>
<feature type="domain" description="HTH tetR-type" evidence="6">
    <location>
        <begin position="20"/>
        <end position="80"/>
    </location>
</feature>
<proteinExistence type="predicted"/>
<dbReference type="RefSeq" id="WP_067185483.1">
    <property type="nucleotide sequence ID" value="NZ_CP012199.1"/>
</dbReference>
<gene>
    <name evidence="7" type="ORF">SGRAN_3268</name>
</gene>
<dbReference type="KEGG" id="sgi:SGRAN_3268"/>
<keyword evidence="1" id="KW-0678">Repressor</keyword>
<name>A0AA86GNS1_9SPHN</name>
<dbReference type="PROSITE" id="PS50977">
    <property type="entry name" value="HTH_TETR_2"/>
    <property type="match status" value="1"/>
</dbReference>
<dbReference type="PANTHER" id="PTHR30055:SF175">
    <property type="entry name" value="HTH-TYPE TRANSCRIPTIONAL REPRESSOR KSTR2"/>
    <property type="match status" value="1"/>
</dbReference>
<dbReference type="EMBL" id="CP012199">
    <property type="protein sequence ID" value="AMG75611.1"/>
    <property type="molecule type" value="Genomic_DNA"/>
</dbReference>
<organism evidence="7 8">
    <name type="scientific">Sphingopyxis granuli</name>
    <dbReference type="NCBI Taxonomy" id="267128"/>
    <lineage>
        <taxon>Bacteria</taxon>
        <taxon>Pseudomonadati</taxon>
        <taxon>Pseudomonadota</taxon>
        <taxon>Alphaproteobacteria</taxon>
        <taxon>Sphingomonadales</taxon>
        <taxon>Sphingomonadaceae</taxon>
        <taxon>Sphingopyxis</taxon>
    </lineage>
</organism>
<keyword evidence="8" id="KW-1185">Reference proteome</keyword>
<dbReference type="InterPro" id="IPR036271">
    <property type="entry name" value="Tet_transcr_reg_TetR-rel_C_sf"/>
</dbReference>
<evidence type="ECO:0000256" key="5">
    <source>
        <dbReference type="PROSITE-ProRule" id="PRU00335"/>
    </source>
</evidence>
<dbReference type="GO" id="GO:0000976">
    <property type="term" value="F:transcription cis-regulatory region binding"/>
    <property type="evidence" value="ECO:0007669"/>
    <property type="project" value="TreeGrafter"/>
</dbReference>
<dbReference type="Pfam" id="PF17932">
    <property type="entry name" value="TetR_C_24"/>
    <property type="match status" value="1"/>
</dbReference>
<dbReference type="InterPro" id="IPR050109">
    <property type="entry name" value="HTH-type_TetR-like_transc_reg"/>
</dbReference>
<evidence type="ECO:0000256" key="2">
    <source>
        <dbReference type="ARBA" id="ARBA00023015"/>
    </source>
</evidence>
<evidence type="ECO:0000256" key="4">
    <source>
        <dbReference type="ARBA" id="ARBA00023163"/>
    </source>
</evidence>
<dbReference type="GO" id="GO:0003700">
    <property type="term" value="F:DNA-binding transcription factor activity"/>
    <property type="evidence" value="ECO:0007669"/>
    <property type="project" value="TreeGrafter"/>
</dbReference>
<dbReference type="SUPFAM" id="SSF46689">
    <property type="entry name" value="Homeodomain-like"/>
    <property type="match status" value="1"/>
</dbReference>
<dbReference type="Gene3D" id="1.10.10.60">
    <property type="entry name" value="Homeodomain-like"/>
    <property type="match status" value="1"/>
</dbReference>
<dbReference type="PRINTS" id="PR00455">
    <property type="entry name" value="HTHTETR"/>
</dbReference>
<reference evidence="7 8" key="1">
    <citation type="journal article" date="2016" name="BMC Genomics">
        <title>Genomic analysis of the nitrate-respiring Sphingopyxis granuli (formerly Sphingomonas macrogoltabida) strain TFA.</title>
        <authorList>
            <person name="Garcia-Romero I."/>
            <person name="Perez-Pulido A.J."/>
            <person name="Gonzalez-Flores Y.E."/>
            <person name="Reyes-Ramirez F."/>
            <person name="Santero E."/>
            <person name="Floriano B."/>
        </authorList>
    </citation>
    <scope>NUCLEOTIDE SEQUENCE [LARGE SCALE GENOMIC DNA]</scope>
    <source>
        <strain evidence="7 8">TFA</strain>
    </source>
</reference>
<evidence type="ECO:0000313" key="8">
    <source>
        <dbReference type="Proteomes" id="UP000058599"/>
    </source>
</evidence>
<protein>
    <submittedName>
        <fullName evidence="7">Transcriptional regulator, tetR</fullName>
    </submittedName>
</protein>
<dbReference type="AlphaFoldDB" id="A0AA86GNS1"/>